<keyword evidence="8" id="KW-0378">Hydrolase</keyword>
<dbReference type="InterPro" id="IPR024050">
    <property type="entry name" value="AICAR_Tfase_insert_dom_sf"/>
</dbReference>
<evidence type="ECO:0000313" key="12">
    <source>
        <dbReference type="Proteomes" id="UP001230188"/>
    </source>
</evidence>
<dbReference type="GO" id="GO:0005829">
    <property type="term" value="C:cytosol"/>
    <property type="evidence" value="ECO:0007669"/>
    <property type="project" value="UniProtKB-SubCell"/>
</dbReference>
<dbReference type="Pfam" id="PF01808">
    <property type="entry name" value="AICARFT_IMPCHas"/>
    <property type="match status" value="1"/>
</dbReference>
<dbReference type="AlphaFoldDB" id="A0AAD7XLU9"/>
<dbReference type="PANTHER" id="PTHR11692">
    <property type="entry name" value="BIFUNCTIONAL PURINE BIOSYNTHESIS PROTEIN PURH"/>
    <property type="match status" value="1"/>
</dbReference>
<dbReference type="NCBIfam" id="NF005492">
    <property type="entry name" value="PRK07106.1"/>
    <property type="match status" value="1"/>
</dbReference>
<evidence type="ECO:0000256" key="9">
    <source>
        <dbReference type="ARBA" id="ARBA00023268"/>
    </source>
</evidence>
<keyword evidence="5" id="KW-0963">Cytoplasm</keyword>
<dbReference type="Pfam" id="PF02142">
    <property type="entry name" value="MGS"/>
    <property type="match status" value="1"/>
</dbReference>
<sequence>MQTIAAVTSGLSRDVIPIRRAVISVSDKTGIVELAGTLHTTYGVELVSTGGTARAIRGAGIPVKEVSEVTGFPEMLDGRVKTLHPKVHGGIMYVRGNEEHEKAVAAAGIVGIDLVVLNLYAFEATVSSGASFETCVENVDIGGPSMLRSSAKNHAHVAIVTSPKQYGELEAALAANGGGTPYALRKKYAAAAFAHSARYDAAIASWFSREVGDYDDSAIVRAGAKALGLKYGCNPYQLPAALYAPLGSASPFTVRNGAPGYINMLDALNAYQLVAELREACGLPAAASFKHVSPAGAALGVPLSEAEMDAYEARIHADNLTPLATAYIRARQADPLCSFGDFVALSDVVDLATARVLQKEVSDGVIAPGFDADALQVLAAKKGGKFVCVEMDPRYEPSTVEYREVYGVGFAQRRNDRHLSLADLENIVTQTKTIPDDKKRDLLLASIACKYTQSNSVAFAVDGQLVGVGAGQQSRVDCVKLAARKVQTWWLRQAPTVAALPFKDGLKRQDRVNARVRYIEGDLDAMPPHERQAFDAFFANPVLDMPLKDKQAHMQTLEGVCLASDAFFPFRDNIDVAAKFGVHYVAQAGGSVQDATVIQACDQLGIVMAMTGLRLFHH</sequence>
<comment type="pathway">
    <text evidence="2">Purine metabolism; IMP biosynthesis via de novo pathway; IMP from 5-formamido-1-(5-phospho-D-ribosyl)imidazole-4-carboxamide: step 1/1.</text>
</comment>
<dbReference type="SMART" id="SM00851">
    <property type="entry name" value="MGS"/>
    <property type="match status" value="1"/>
</dbReference>
<keyword evidence="12" id="KW-1185">Reference proteome</keyword>
<dbReference type="NCBIfam" id="NF002049">
    <property type="entry name" value="PRK00881.1"/>
    <property type="match status" value="1"/>
</dbReference>
<evidence type="ECO:0000256" key="1">
    <source>
        <dbReference type="ARBA" id="ARBA00004514"/>
    </source>
</evidence>
<organism evidence="11 12">
    <name type="scientific">Chrysophaeum taylorii</name>
    <dbReference type="NCBI Taxonomy" id="2483200"/>
    <lineage>
        <taxon>Eukaryota</taxon>
        <taxon>Sar</taxon>
        <taxon>Stramenopiles</taxon>
        <taxon>Ochrophyta</taxon>
        <taxon>Pelagophyceae</taxon>
        <taxon>Pelagomonadales</taxon>
        <taxon>Pelagomonadaceae</taxon>
        <taxon>Chrysophaeum</taxon>
    </lineage>
</organism>
<dbReference type="InterPro" id="IPR016193">
    <property type="entry name" value="Cytidine_deaminase-like"/>
</dbReference>
<dbReference type="Gene3D" id="3.40.50.1380">
    <property type="entry name" value="Methylglyoxal synthase-like domain"/>
    <property type="match status" value="1"/>
</dbReference>
<proteinExistence type="inferred from homology"/>
<evidence type="ECO:0000256" key="8">
    <source>
        <dbReference type="ARBA" id="ARBA00022801"/>
    </source>
</evidence>
<dbReference type="GO" id="GO:0003937">
    <property type="term" value="F:IMP cyclohydrolase activity"/>
    <property type="evidence" value="ECO:0007669"/>
    <property type="project" value="InterPro"/>
</dbReference>
<dbReference type="FunFam" id="3.40.50.1380:FF:000001">
    <property type="entry name" value="Bifunctional purine biosynthesis protein PurH"/>
    <property type="match status" value="1"/>
</dbReference>
<dbReference type="SMART" id="SM00798">
    <property type="entry name" value="AICARFT_IMPCHas"/>
    <property type="match status" value="1"/>
</dbReference>
<dbReference type="InterPro" id="IPR024051">
    <property type="entry name" value="AICAR_Tfase_dup_dom_sf"/>
</dbReference>
<protein>
    <recommendedName>
        <fullName evidence="10">MGS-like domain-containing protein</fullName>
    </recommendedName>
</protein>
<dbReference type="Proteomes" id="UP001230188">
    <property type="component" value="Unassembled WGS sequence"/>
</dbReference>
<evidence type="ECO:0000256" key="4">
    <source>
        <dbReference type="ARBA" id="ARBA00007667"/>
    </source>
</evidence>
<dbReference type="EMBL" id="JAQMWT010000357">
    <property type="protein sequence ID" value="KAJ8603322.1"/>
    <property type="molecule type" value="Genomic_DNA"/>
</dbReference>
<dbReference type="FunFam" id="3.40.140.20:FF:000003">
    <property type="entry name" value="Bifunctional purine biosynthesis protein"/>
    <property type="match status" value="1"/>
</dbReference>
<dbReference type="InterPro" id="IPR036914">
    <property type="entry name" value="MGS-like_dom_sf"/>
</dbReference>
<keyword evidence="7" id="KW-0658">Purine biosynthesis</keyword>
<dbReference type="PROSITE" id="PS51855">
    <property type="entry name" value="MGS"/>
    <property type="match status" value="1"/>
</dbReference>
<evidence type="ECO:0000256" key="3">
    <source>
        <dbReference type="ARBA" id="ARBA00004954"/>
    </source>
</evidence>
<feature type="domain" description="MGS-like" evidence="10">
    <location>
        <begin position="14"/>
        <end position="161"/>
    </location>
</feature>
<dbReference type="InterPro" id="IPR002695">
    <property type="entry name" value="PurH-like"/>
</dbReference>
<dbReference type="SUPFAM" id="SSF52335">
    <property type="entry name" value="Methylglyoxal synthase-like"/>
    <property type="match status" value="1"/>
</dbReference>
<dbReference type="PIRSF" id="PIRSF000414">
    <property type="entry name" value="AICARFT_IMPCHas"/>
    <property type="match status" value="1"/>
</dbReference>
<dbReference type="Gene3D" id="1.10.287.440">
    <property type="match status" value="1"/>
</dbReference>
<dbReference type="InterPro" id="IPR011607">
    <property type="entry name" value="MGS-like_dom"/>
</dbReference>
<comment type="pathway">
    <text evidence="3">Purine metabolism; IMP biosynthesis via de novo pathway; 5-formamido-1-(5-phospho-D-ribosyl)imidazole-4-carboxamide from 5-amino-1-(5-phospho-D-ribosyl)imidazole-4-carboxamide (10-formyl THF route): step 1/1.</text>
</comment>
<reference evidence="11" key="1">
    <citation type="submission" date="2023-01" db="EMBL/GenBank/DDBJ databases">
        <title>Metagenome sequencing of chrysophaentin producing Chrysophaeum taylorii.</title>
        <authorList>
            <person name="Davison J."/>
            <person name="Bewley C."/>
        </authorList>
    </citation>
    <scope>NUCLEOTIDE SEQUENCE</scope>
    <source>
        <strain evidence="11">NIES-1699</strain>
    </source>
</reference>
<accession>A0AAD7XLU9</accession>
<dbReference type="PANTHER" id="PTHR11692:SF0">
    <property type="entry name" value="BIFUNCTIONAL PURINE BIOSYNTHESIS PROTEIN ATIC"/>
    <property type="match status" value="1"/>
</dbReference>
<dbReference type="CDD" id="cd01421">
    <property type="entry name" value="IMPCH"/>
    <property type="match status" value="1"/>
</dbReference>
<evidence type="ECO:0000313" key="11">
    <source>
        <dbReference type="EMBL" id="KAJ8603322.1"/>
    </source>
</evidence>
<dbReference type="NCBIfam" id="TIGR00355">
    <property type="entry name" value="purH"/>
    <property type="match status" value="1"/>
</dbReference>
<dbReference type="HAMAP" id="MF_00139">
    <property type="entry name" value="PurH"/>
    <property type="match status" value="1"/>
</dbReference>
<name>A0AAD7XLU9_9STRA</name>
<dbReference type="SUPFAM" id="SSF53927">
    <property type="entry name" value="Cytidine deaminase-like"/>
    <property type="match status" value="1"/>
</dbReference>
<comment type="subcellular location">
    <subcellularLocation>
        <location evidence="1">Cytoplasm</location>
        <location evidence="1">Cytosol</location>
    </subcellularLocation>
</comment>
<comment type="similarity">
    <text evidence="4">Belongs to the PurH family.</text>
</comment>
<evidence type="ECO:0000256" key="5">
    <source>
        <dbReference type="ARBA" id="ARBA00022490"/>
    </source>
</evidence>
<evidence type="ECO:0000256" key="2">
    <source>
        <dbReference type="ARBA" id="ARBA00004844"/>
    </source>
</evidence>
<keyword evidence="6" id="KW-0808">Transferase</keyword>
<evidence type="ECO:0000256" key="7">
    <source>
        <dbReference type="ARBA" id="ARBA00022755"/>
    </source>
</evidence>
<evidence type="ECO:0000259" key="10">
    <source>
        <dbReference type="PROSITE" id="PS51855"/>
    </source>
</evidence>
<gene>
    <name evidence="11" type="ORF">CTAYLR_009027</name>
</gene>
<evidence type="ECO:0000256" key="6">
    <source>
        <dbReference type="ARBA" id="ARBA00022679"/>
    </source>
</evidence>
<dbReference type="GO" id="GO:0004643">
    <property type="term" value="F:phosphoribosylaminoimidazolecarboxamide formyltransferase activity"/>
    <property type="evidence" value="ECO:0007669"/>
    <property type="project" value="InterPro"/>
</dbReference>
<keyword evidence="9" id="KW-0511">Multifunctional enzyme</keyword>
<dbReference type="GO" id="GO:0006189">
    <property type="term" value="P:'de novo' IMP biosynthetic process"/>
    <property type="evidence" value="ECO:0007669"/>
    <property type="project" value="TreeGrafter"/>
</dbReference>
<dbReference type="Gene3D" id="3.40.140.20">
    <property type="match status" value="2"/>
</dbReference>
<comment type="caution">
    <text evidence="11">The sequence shown here is derived from an EMBL/GenBank/DDBJ whole genome shotgun (WGS) entry which is preliminary data.</text>
</comment>